<evidence type="ECO:0000313" key="2">
    <source>
        <dbReference type="Proteomes" id="UP000606921"/>
    </source>
</evidence>
<gene>
    <name evidence="1" type="ORF">REJC140_02191</name>
</gene>
<name>A0ABM8PY58_9HYPH</name>
<accession>A0ABM8PY58</accession>
<organism evidence="1 2">
    <name type="scientific">Pseudorhizobium endolithicum</name>
    <dbReference type="NCBI Taxonomy" id="1191678"/>
    <lineage>
        <taxon>Bacteria</taxon>
        <taxon>Pseudomonadati</taxon>
        <taxon>Pseudomonadota</taxon>
        <taxon>Alphaproteobacteria</taxon>
        <taxon>Hyphomicrobiales</taxon>
        <taxon>Rhizobiaceae</taxon>
        <taxon>Rhizobium/Agrobacterium group</taxon>
        <taxon>Pseudorhizobium</taxon>
    </lineage>
</organism>
<evidence type="ECO:0008006" key="3">
    <source>
        <dbReference type="Google" id="ProtNLM"/>
    </source>
</evidence>
<comment type="caution">
    <text evidence="1">The sequence shown here is derived from an EMBL/GenBank/DDBJ whole genome shotgun (WGS) entry which is preliminary data.</text>
</comment>
<protein>
    <recommendedName>
        <fullName evidence="3">Transmembrane protein</fullName>
    </recommendedName>
</protein>
<sequence length="43" mass="4646">MAYEWDEKRARRAYWRRIGLAAAILAAAVGASAWAAAKLGLGL</sequence>
<reference evidence="1 2" key="1">
    <citation type="submission" date="2020-11" db="EMBL/GenBank/DDBJ databases">
        <authorList>
            <person name="Lassalle F."/>
        </authorList>
    </citation>
    <scope>NUCLEOTIDE SEQUENCE [LARGE SCALE GENOMIC DNA]</scope>
    <source>
        <strain evidence="1 2">JC140</strain>
    </source>
</reference>
<evidence type="ECO:0000313" key="1">
    <source>
        <dbReference type="EMBL" id="CAD7054598.1"/>
    </source>
</evidence>
<keyword evidence="2" id="KW-1185">Reference proteome</keyword>
<dbReference type="Proteomes" id="UP000606921">
    <property type="component" value="Unassembled WGS sequence"/>
</dbReference>
<dbReference type="EMBL" id="CABFWF030000018">
    <property type="protein sequence ID" value="CAD7054598.1"/>
    <property type="molecule type" value="Genomic_DNA"/>
</dbReference>
<proteinExistence type="predicted"/>
<dbReference type="RefSeq" id="WP_268963155.1">
    <property type="nucleotide sequence ID" value="NZ_CABFWF030000018.1"/>
</dbReference>